<evidence type="ECO:0000313" key="2">
    <source>
        <dbReference type="Proteomes" id="UP000474042"/>
    </source>
</evidence>
<reference evidence="1 2" key="1">
    <citation type="submission" date="2020-01" db="EMBL/GenBank/DDBJ databases">
        <title>Genome sequence of a 1,3-propanediol producer, Clostridium butyricum S3.</title>
        <authorList>
            <person name="Zhou J."/>
        </authorList>
    </citation>
    <scope>NUCLEOTIDE SEQUENCE [LARGE SCALE GENOMIC DNA]</scope>
    <source>
        <strain evidence="1 2">S3</strain>
    </source>
</reference>
<gene>
    <name evidence="1" type="ORF">GND98_019025</name>
</gene>
<evidence type="ECO:0000313" key="1">
    <source>
        <dbReference type="EMBL" id="NAS19859.1"/>
    </source>
</evidence>
<dbReference type="RefSeq" id="WP_161424899.1">
    <property type="nucleotide sequence ID" value="NZ_JBAMHJ010000007.1"/>
</dbReference>
<dbReference type="InterPro" id="IPR026989">
    <property type="entry name" value="TnpV"/>
</dbReference>
<proteinExistence type="predicted"/>
<sequence length="41" mass="5021">MKENNEITYEEKDGILYPQIRIEGEELQIGRYGRMRMKFLK</sequence>
<dbReference type="Proteomes" id="UP000474042">
    <property type="component" value="Unassembled WGS sequence"/>
</dbReference>
<comment type="caution">
    <text evidence="1">The sequence shown here is derived from an EMBL/GenBank/DDBJ whole genome shotgun (WGS) entry which is preliminary data.</text>
</comment>
<name>A0A6L9EU04_CLOBU</name>
<dbReference type="EMBL" id="WOFV02000115">
    <property type="protein sequence ID" value="NAS19859.1"/>
    <property type="molecule type" value="Genomic_DNA"/>
</dbReference>
<dbReference type="Pfam" id="PF14198">
    <property type="entry name" value="TnpV"/>
    <property type="match status" value="1"/>
</dbReference>
<organism evidence="1 2">
    <name type="scientific">Clostridium butyricum</name>
    <dbReference type="NCBI Taxonomy" id="1492"/>
    <lineage>
        <taxon>Bacteria</taxon>
        <taxon>Bacillati</taxon>
        <taxon>Bacillota</taxon>
        <taxon>Clostridia</taxon>
        <taxon>Eubacteriales</taxon>
        <taxon>Clostridiaceae</taxon>
        <taxon>Clostridium</taxon>
    </lineage>
</organism>
<dbReference type="AlphaFoldDB" id="A0A6L9EU04"/>
<accession>A0A6L9EU04</accession>
<protein>
    <submittedName>
        <fullName evidence="1">TnpV protein</fullName>
    </submittedName>
</protein>